<evidence type="ECO:0000256" key="2">
    <source>
        <dbReference type="ARBA" id="ARBA00022741"/>
    </source>
</evidence>
<dbReference type="Pfam" id="PF00004">
    <property type="entry name" value="AAA"/>
    <property type="match status" value="1"/>
</dbReference>
<gene>
    <name evidence="5" type="ORF">CLOSTMETH_03246</name>
</gene>
<name>C0EH46_9FIRM</name>
<dbReference type="FunFam" id="1.20.272.10:FF:000001">
    <property type="entry name" value="Putative AAA family ATPase"/>
    <property type="match status" value="1"/>
</dbReference>
<evidence type="ECO:0000256" key="3">
    <source>
        <dbReference type="ARBA" id="ARBA00022840"/>
    </source>
</evidence>
<evidence type="ECO:0000313" key="5">
    <source>
        <dbReference type="EMBL" id="EEG29133.1"/>
    </source>
</evidence>
<dbReference type="HOGENOM" id="CLU_017985_1_2_9"/>
<dbReference type="CDD" id="cd18139">
    <property type="entry name" value="HLD_clamp_RarA"/>
    <property type="match status" value="1"/>
</dbReference>
<dbReference type="CDD" id="cd00009">
    <property type="entry name" value="AAA"/>
    <property type="match status" value="1"/>
</dbReference>
<dbReference type="InterPro" id="IPR021886">
    <property type="entry name" value="MgsA_C"/>
</dbReference>
<protein>
    <submittedName>
        <fullName evidence="5">ATPase, AAA family</fullName>
    </submittedName>
</protein>
<evidence type="ECO:0000259" key="4">
    <source>
        <dbReference type="SMART" id="SM00382"/>
    </source>
</evidence>
<feature type="domain" description="AAA+ ATPase" evidence="4">
    <location>
        <begin position="67"/>
        <end position="183"/>
    </location>
</feature>
<dbReference type="InterPro" id="IPR003959">
    <property type="entry name" value="ATPase_AAA_core"/>
</dbReference>
<dbReference type="GO" id="GO:0005524">
    <property type="term" value="F:ATP binding"/>
    <property type="evidence" value="ECO:0007669"/>
    <property type="project" value="UniProtKB-KW"/>
</dbReference>
<dbReference type="GO" id="GO:0017116">
    <property type="term" value="F:single-stranded DNA helicase activity"/>
    <property type="evidence" value="ECO:0007669"/>
    <property type="project" value="TreeGrafter"/>
</dbReference>
<keyword evidence="6" id="KW-1185">Reference proteome</keyword>
<dbReference type="Pfam" id="PF12002">
    <property type="entry name" value="MgsA_C"/>
    <property type="match status" value="1"/>
</dbReference>
<dbReference type="Proteomes" id="UP000003340">
    <property type="component" value="Unassembled WGS sequence"/>
</dbReference>
<dbReference type="GO" id="GO:0006261">
    <property type="term" value="P:DNA-templated DNA replication"/>
    <property type="evidence" value="ECO:0007669"/>
    <property type="project" value="TreeGrafter"/>
</dbReference>
<dbReference type="InterPro" id="IPR027417">
    <property type="entry name" value="P-loop_NTPase"/>
</dbReference>
<dbReference type="GO" id="GO:0000731">
    <property type="term" value="P:DNA synthesis involved in DNA repair"/>
    <property type="evidence" value="ECO:0007669"/>
    <property type="project" value="TreeGrafter"/>
</dbReference>
<reference evidence="5 6" key="2">
    <citation type="submission" date="2009-02" db="EMBL/GenBank/DDBJ databases">
        <title>Draft genome sequence of Clostridium methylpentosum (DSM 5476).</title>
        <authorList>
            <person name="Sudarsanam P."/>
            <person name="Ley R."/>
            <person name="Guruge J."/>
            <person name="Turnbaugh P.J."/>
            <person name="Mahowald M."/>
            <person name="Liep D."/>
            <person name="Gordon J."/>
        </authorList>
    </citation>
    <scope>NUCLEOTIDE SEQUENCE [LARGE SCALE GENOMIC DNA]</scope>
    <source>
        <strain evidence="5 6">DSM 5476</strain>
    </source>
</reference>
<dbReference type="STRING" id="537013.CLOSTMETH_03246"/>
<dbReference type="PANTHER" id="PTHR13779">
    <property type="entry name" value="WERNER HELICASE-INTERACTING PROTEIN 1 FAMILY MEMBER"/>
    <property type="match status" value="1"/>
</dbReference>
<comment type="caution">
    <text evidence="5">The sequence shown here is derived from an EMBL/GenBank/DDBJ whole genome shotgun (WGS) entry which is preliminary data.</text>
</comment>
<dbReference type="SUPFAM" id="SSF52540">
    <property type="entry name" value="P-loop containing nucleoside triphosphate hydrolases"/>
    <property type="match status" value="1"/>
</dbReference>
<keyword evidence="3" id="KW-0067">ATP-binding</keyword>
<sequence>MLADCRRGFGVVPKQRLIASRFTNREKGVISMPLADRARPKTIDDVVGQKHLIGPGRPLRNIILSGELPNMIFYGPSGTGKTTVARMIAENAGKRLHKLNGTNASLADIKQVVGELDTIMGQNGIVLYLDEIQYLNKKQQQSLLEYIESGRITLIASTTENPYFYIYNAILSRATVFEFKSVPPQEAEAAVERGFRLVAEEQKLELTLEEGVTAHIARGCGGDVRKALNTVELCVLAAELRDGKKTVSLELAKELTQKSAMRYDRAGDEHYDLLSALQKSIRGSDENAALHYLARLLTAGDLLSPCRRLLVIAAEDIGLAYPQAIAIVKACVDAAVQLGLPEAQIPLAEAVVLLATAPKSNTANAAIQAAMADVQAGRGGTFPRCLQNKHYDGEGNEQIGQHYLYPHDFPDRYVEQQYLPDDLAGTVYYTPAQNKNEQAAKKYWDTIKSKKRG</sequence>
<evidence type="ECO:0000256" key="1">
    <source>
        <dbReference type="ARBA" id="ARBA00008959"/>
    </source>
</evidence>
<dbReference type="PANTHER" id="PTHR13779:SF7">
    <property type="entry name" value="ATPASE WRNIP1"/>
    <property type="match status" value="1"/>
</dbReference>
<accession>C0EH46</accession>
<comment type="similarity">
    <text evidence="1">Belongs to the AAA ATPase family. RarA/MGS1/WRNIP1 subfamily.</text>
</comment>
<dbReference type="Gene3D" id="1.20.272.10">
    <property type="match status" value="1"/>
</dbReference>
<organism evidence="5 6">
    <name type="scientific">[Clostridium] methylpentosum DSM 5476</name>
    <dbReference type="NCBI Taxonomy" id="537013"/>
    <lineage>
        <taxon>Bacteria</taxon>
        <taxon>Bacillati</taxon>
        <taxon>Bacillota</taxon>
        <taxon>Clostridia</taxon>
        <taxon>Eubacteriales</taxon>
        <taxon>Oscillospiraceae</taxon>
        <taxon>Oscillospiraceae incertae sedis</taxon>
    </lineage>
</organism>
<dbReference type="GO" id="GO:0016887">
    <property type="term" value="F:ATP hydrolysis activity"/>
    <property type="evidence" value="ECO:0007669"/>
    <property type="project" value="InterPro"/>
</dbReference>
<dbReference type="GO" id="GO:0003677">
    <property type="term" value="F:DNA binding"/>
    <property type="evidence" value="ECO:0007669"/>
    <property type="project" value="InterPro"/>
</dbReference>
<dbReference type="AlphaFoldDB" id="C0EH46"/>
<dbReference type="SMART" id="SM00382">
    <property type="entry name" value="AAA"/>
    <property type="match status" value="1"/>
</dbReference>
<dbReference type="Gene3D" id="1.10.3710.10">
    <property type="entry name" value="DNA polymerase III clamp loader subunits, C-terminal domain"/>
    <property type="match status" value="1"/>
</dbReference>
<dbReference type="InterPro" id="IPR003593">
    <property type="entry name" value="AAA+_ATPase"/>
</dbReference>
<dbReference type="SUPFAM" id="SSF48019">
    <property type="entry name" value="post-AAA+ oligomerization domain-like"/>
    <property type="match status" value="1"/>
</dbReference>
<keyword evidence="2" id="KW-0547">Nucleotide-binding</keyword>
<dbReference type="Gene3D" id="3.40.50.300">
    <property type="entry name" value="P-loop containing nucleotide triphosphate hydrolases"/>
    <property type="match status" value="1"/>
</dbReference>
<dbReference type="InterPro" id="IPR008921">
    <property type="entry name" value="DNA_pol3_clamp-load_cplx_C"/>
</dbReference>
<dbReference type="InterPro" id="IPR051314">
    <property type="entry name" value="AAA_ATPase_RarA/MGS1/WRNIP1"/>
</dbReference>
<dbReference type="GO" id="GO:0008047">
    <property type="term" value="F:enzyme activator activity"/>
    <property type="evidence" value="ECO:0007669"/>
    <property type="project" value="TreeGrafter"/>
</dbReference>
<dbReference type="Pfam" id="PF16193">
    <property type="entry name" value="AAA_assoc_2"/>
    <property type="match status" value="1"/>
</dbReference>
<dbReference type="EMBL" id="ACEC01000115">
    <property type="protein sequence ID" value="EEG29133.1"/>
    <property type="molecule type" value="Genomic_DNA"/>
</dbReference>
<evidence type="ECO:0000313" key="6">
    <source>
        <dbReference type="Proteomes" id="UP000003340"/>
    </source>
</evidence>
<dbReference type="InterPro" id="IPR032423">
    <property type="entry name" value="AAA_assoc_2"/>
</dbReference>
<dbReference type="eggNOG" id="COG2256">
    <property type="taxonomic scope" value="Bacteria"/>
</dbReference>
<proteinExistence type="inferred from homology"/>
<dbReference type="Gene3D" id="1.10.8.60">
    <property type="match status" value="1"/>
</dbReference>
<reference evidence="5 6" key="1">
    <citation type="submission" date="2009-01" db="EMBL/GenBank/DDBJ databases">
        <authorList>
            <person name="Fulton L."/>
            <person name="Clifton S."/>
            <person name="Fulton B."/>
            <person name="Xu J."/>
            <person name="Minx P."/>
            <person name="Pepin K.H."/>
            <person name="Johnson M."/>
            <person name="Bhonagiri V."/>
            <person name="Nash W.E."/>
            <person name="Mardis E.R."/>
            <person name="Wilson R.K."/>
        </authorList>
    </citation>
    <scope>NUCLEOTIDE SEQUENCE [LARGE SCALE GENOMIC DNA]</scope>
    <source>
        <strain evidence="5 6">DSM 5476</strain>
    </source>
</reference>